<dbReference type="AlphaFoldDB" id="A0A225UKQ8"/>
<sequence length="289" mass="31380">KKRVRFDCSSLFAERTESFPEQSLSNETEDDLYQYVYTVRNYSDVSRKRQPVLYEVPESDVESDPNDNLVSGGKRVIGSVNGVEAVSAGYIDCSPADVLIDLGGVASLIDVRVPKRIGRAYTPLRPCDSSFNGVTGHNIGAKGVIDLPLRLGSLEMNRPFVVVHRLHVDAILGTDTLKAFRAVIELDDNTLTLKTTNEVFQLGSPRVEESHLSRISLTVRLRPGGQAIVVTDVIGNLPEGATVLVEGSPELDATVLVARTLCTVQSGRLLVEVCNASTEDVLLKKGTTV</sequence>
<protein>
    <submittedName>
        <fullName evidence="1">Uncharacterized protein</fullName>
    </submittedName>
</protein>
<dbReference type="InterPro" id="IPR036157">
    <property type="entry name" value="dUTPase-like_sf"/>
</dbReference>
<evidence type="ECO:0000313" key="2">
    <source>
        <dbReference type="Proteomes" id="UP000198211"/>
    </source>
</evidence>
<organism evidence="1 2">
    <name type="scientific">Phytophthora megakarya</name>
    <dbReference type="NCBI Taxonomy" id="4795"/>
    <lineage>
        <taxon>Eukaryota</taxon>
        <taxon>Sar</taxon>
        <taxon>Stramenopiles</taxon>
        <taxon>Oomycota</taxon>
        <taxon>Peronosporomycetes</taxon>
        <taxon>Peronosporales</taxon>
        <taxon>Peronosporaceae</taxon>
        <taxon>Phytophthora</taxon>
    </lineage>
</organism>
<dbReference type="SUPFAM" id="SSF51283">
    <property type="entry name" value="dUTPase-like"/>
    <property type="match status" value="1"/>
</dbReference>
<proteinExistence type="predicted"/>
<keyword evidence="2" id="KW-1185">Reference proteome</keyword>
<gene>
    <name evidence="1" type="ORF">PHMEG_00036875</name>
</gene>
<reference evidence="2" key="1">
    <citation type="submission" date="2017-03" db="EMBL/GenBank/DDBJ databases">
        <title>Phytopthora megakarya and P. palmivora, two closely related causual agents of cacao black pod achieved similar genome size and gene model numbers by different mechanisms.</title>
        <authorList>
            <person name="Ali S."/>
            <person name="Shao J."/>
            <person name="Larry D.J."/>
            <person name="Kronmiller B."/>
            <person name="Shen D."/>
            <person name="Strem M.D."/>
            <person name="Melnick R.L."/>
            <person name="Guiltinan M.J."/>
            <person name="Tyler B.M."/>
            <person name="Meinhardt L.W."/>
            <person name="Bailey B.A."/>
        </authorList>
    </citation>
    <scope>NUCLEOTIDE SEQUENCE [LARGE SCALE GENOMIC DNA]</scope>
    <source>
        <strain evidence="2">zdho120</strain>
    </source>
</reference>
<dbReference type="InterPro" id="IPR021109">
    <property type="entry name" value="Peptidase_aspartic_dom_sf"/>
</dbReference>
<accession>A0A225UKQ8</accession>
<name>A0A225UKQ8_9STRA</name>
<feature type="non-terminal residue" evidence="1">
    <location>
        <position position="1"/>
    </location>
</feature>
<dbReference type="Gene3D" id="2.40.70.10">
    <property type="entry name" value="Acid Proteases"/>
    <property type="match status" value="1"/>
</dbReference>
<evidence type="ECO:0000313" key="1">
    <source>
        <dbReference type="EMBL" id="OWY93652.1"/>
    </source>
</evidence>
<dbReference type="EMBL" id="NBNE01015696">
    <property type="protein sequence ID" value="OWY93652.1"/>
    <property type="molecule type" value="Genomic_DNA"/>
</dbReference>
<comment type="caution">
    <text evidence="1">The sequence shown here is derived from an EMBL/GenBank/DDBJ whole genome shotgun (WGS) entry which is preliminary data.</text>
</comment>
<dbReference type="OrthoDB" id="127167at2759"/>
<dbReference type="Proteomes" id="UP000198211">
    <property type="component" value="Unassembled WGS sequence"/>
</dbReference>